<evidence type="ECO:0000313" key="2">
    <source>
        <dbReference type="EMBL" id="MBS0125464.1"/>
    </source>
</evidence>
<proteinExistence type="predicted"/>
<feature type="region of interest" description="Disordered" evidence="1">
    <location>
        <begin position="23"/>
        <end position="45"/>
    </location>
</feature>
<evidence type="ECO:0000256" key="1">
    <source>
        <dbReference type="SAM" id="MobiDB-lite"/>
    </source>
</evidence>
<protein>
    <submittedName>
        <fullName evidence="2">Uncharacterized protein</fullName>
    </submittedName>
</protein>
<gene>
    <name evidence="2" type="ORF">KB874_15355</name>
</gene>
<dbReference type="EMBL" id="JAGTUU010000006">
    <property type="protein sequence ID" value="MBS0125464.1"/>
    <property type="molecule type" value="Genomic_DNA"/>
</dbReference>
<organism evidence="2 3">
    <name type="scientific">Thetidibacter halocola</name>
    <dbReference type="NCBI Taxonomy" id="2827239"/>
    <lineage>
        <taxon>Bacteria</taxon>
        <taxon>Pseudomonadati</taxon>
        <taxon>Pseudomonadota</taxon>
        <taxon>Alphaproteobacteria</taxon>
        <taxon>Rhodobacterales</taxon>
        <taxon>Roseobacteraceae</taxon>
        <taxon>Thetidibacter</taxon>
    </lineage>
</organism>
<sequence>MAQKPPPLFRLFNEIGIINQLASAPFASGPPPRSGLRSTASRRRSRADAVLPLLETLRRFLDRDRDWDL</sequence>
<reference evidence="2" key="1">
    <citation type="submission" date="2021-04" db="EMBL/GenBank/DDBJ databases">
        <authorList>
            <person name="Yoon J."/>
        </authorList>
    </citation>
    <scope>NUCLEOTIDE SEQUENCE</scope>
    <source>
        <strain evidence="2">KMU-90</strain>
    </source>
</reference>
<accession>A0A8J8B941</accession>
<name>A0A8J8B941_9RHOB</name>
<dbReference type="Proteomes" id="UP000681356">
    <property type="component" value="Unassembled WGS sequence"/>
</dbReference>
<keyword evidence="3" id="KW-1185">Reference proteome</keyword>
<comment type="caution">
    <text evidence="2">The sequence shown here is derived from an EMBL/GenBank/DDBJ whole genome shotgun (WGS) entry which is preliminary data.</text>
</comment>
<evidence type="ECO:0000313" key="3">
    <source>
        <dbReference type="Proteomes" id="UP000681356"/>
    </source>
</evidence>
<dbReference type="AlphaFoldDB" id="A0A8J8B941"/>
<dbReference type="RefSeq" id="WP_212537432.1">
    <property type="nucleotide sequence ID" value="NZ_JAGTUU010000006.1"/>
</dbReference>